<accession>N1JDC3</accession>
<evidence type="ECO:0000256" key="1">
    <source>
        <dbReference type="SAM" id="SignalP"/>
    </source>
</evidence>
<keyword evidence="3" id="KW-1185">Reference proteome</keyword>
<gene>
    <name evidence="2" type="ORF">BGHDH14_bghG004376000001001</name>
</gene>
<evidence type="ECO:0000313" key="3">
    <source>
        <dbReference type="Proteomes" id="UP000015441"/>
    </source>
</evidence>
<feature type="signal peptide" evidence="1">
    <location>
        <begin position="1"/>
        <end position="19"/>
    </location>
</feature>
<dbReference type="OrthoDB" id="10292061at2759"/>
<dbReference type="EMBL" id="CAUH01004376">
    <property type="protein sequence ID" value="CCU79596.1"/>
    <property type="molecule type" value="Genomic_DNA"/>
</dbReference>
<dbReference type="AlphaFoldDB" id="N1JDC3"/>
<dbReference type="HOGENOM" id="CLU_056196_0_0_1"/>
<comment type="caution">
    <text evidence="2">The sequence shown here is derived from an EMBL/GenBank/DDBJ whole genome shotgun (WGS) entry which is preliminary data.</text>
</comment>
<proteinExistence type="predicted"/>
<protein>
    <submittedName>
        <fullName evidence="2">CSEP0409 putative effector protein</fullName>
    </submittedName>
</protein>
<dbReference type="Proteomes" id="UP000015441">
    <property type="component" value="Unassembled WGS sequence"/>
</dbReference>
<organism evidence="2 3">
    <name type="scientific">Blumeria graminis f. sp. hordei (strain DH14)</name>
    <name type="common">Barley powdery mildew</name>
    <name type="synonym">Oidium monilioides f. sp. hordei</name>
    <dbReference type="NCBI Taxonomy" id="546991"/>
    <lineage>
        <taxon>Eukaryota</taxon>
        <taxon>Fungi</taxon>
        <taxon>Dikarya</taxon>
        <taxon>Ascomycota</taxon>
        <taxon>Pezizomycotina</taxon>
        <taxon>Leotiomycetes</taxon>
        <taxon>Erysiphales</taxon>
        <taxon>Erysiphaceae</taxon>
        <taxon>Blumeria</taxon>
        <taxon>Blumeria hordei</taxon>
    </lineage>
</organism>
<dbReference type="InParanoid" id="N1JDC3"/>
<evidence type="ECO:0000313" key="2">
    <source>
        <dbReference type="EMBL" id="CCU79596.1"/>
    </source>
</evidence>
<feature type="chain" id="PRO_5004107684" evidence="1">
    <location>
        <begin position="20"/>
        <end position="330"/>
    </location>
</feature>
<sequence>MAGFTCVLAFLLYIPDLQTPISRMVLVGNKAGPNYGVFHMPQPQRYPTPKIKNIIVLQHKKSRKNTQLTAYCSATLDMITIMREISRGLRKLDSATELKFSKDDAKYNRCKDTFQKLMAGLPQRKIYEHKIIEMHHLLRNDRCSSGEIARLSSEGLLHVTGDLSCLAPMTSKNKDGQEIKSNYITRVKQDFWQSRAFISWENSPYYALVWYQGYLHLFRLQIRESIDWYLVTSVGNEEFNGKLIYDFIFRSVPKLRENLKTLEKKNKQMSEGEKRFNIKLIFHSLYYKIMKKITSKYVIDSLEMEIVDGWLKCPQISKYSSYRSSSIHPR</sequence>
<name>N1JDC3_BLUG1</name>
<reference evidence="2 3" key="1">
    <citation type="journal article" date="2010" name="Science">
        <title>Genome expansion and gene loss in powdery mildew fungi reveal tradeoffs in extreme parasitism.</title>
        <authorList>
            <person name="Spanu P.D."/>
            <person name="Abbott J.C."/>
            <person name="Amselem J."/>
            <person name="Burgis T.A."/>
            <person name="Soanes D.M."/>
            <person name="Stueber K."/>
            <person name="Ver Loren van Themaat E."/>
            <person name="Brown J.K.M."/>
            <person name="Butcher S.A."/>
            <person name="Gurr S.J."/>
            <person name="Lebrun M.-H."/>
            <person name="Ridout C.J."/>
            <person name="Schulze-Lefert P."/>
            <person name="Talbot N.J."/>
            <person name="Ahmadinejad N."/>
            <person name="Ametz C."/>
            <person name="Barton G.R."/>
            <person name="Benjdia M."/>
            <person name="Bidzinski P."/>
            <person name="Bindschedler L.V."/>
            <person name="Both M."/>
            <person name="Brewer M.T."/>
            <person name="Cadle-Davidson L."/>
            <person name="Cadle-Davidson M.M."/>
            <person name="Collemare J."/>
            <person name="Cramer R."/>
            <person name="Frenkel O."/>
            <person name="Godfrey D."/>
            <person name="Harriman J."/>
            <person name="Hoede C."/>
            <person name="King B.C."/>
            <person name="Klages S."/>
            <person name="Kleemann J."/>
            <person name="Knoll D."/>
            <person name="Koti P.S."/>
            <person name="Kreplak J."/>
            <person name="Lopez-Ruiz F.J."/>
            <person name="Lu X."/>
            <person name="Maekawa T."/>
            <person name="Mahanil S."/>
            <person name="Micali C."/>
            <person name="Milgroom M.G."/>
            <person name="Montana G."/>
            <person name="Noir S."/>
            <person name="O'Connell R.J."/>
            <person name="Oberhaensli S."/>
            <person name="Parlange F."/>
            <person name="Pedersen C."/>
            <person name="Quesneville H."/>
            <person name="Reinhardt R."/>
            <person name="Rott M."/>
            <person name="Sacristan S."/>
            <person name="Schmidt S.M."/>
            <person name="Schoen M."/>
            <person name="Skamnioti P."/>
            <person name="Sommer H."/>
            <person name="Stephens A."/>
            <person name="Takahara H."/>
            <person name="Thordal-Christensen H."/>
            <person name="Vigouroux M."/>
            <person name="Wessling R."/>
            <person name="Wicker T."/>
            <person name="Panstruga R."/>
        </authorList>
    </citation>
    <scope>NUCLEOTIDE SEQUENCE [LARGE SCALE GENOMIC DNA]</scope>
    <source>
        <strain evidence="2">DH14</strain>
    </source>
</reference>
<keyword evidence="1" id="KW-0732">Signal</keyword>